<feature type="compositionally biased region" description="Low complexity" evidence="1">
    <location>
        <begin position="149"/>
        <end position="164"/>
    </location>
</feature>
<keyword evidence="4" id="KW-1185">Reference proteome</keyword>
<protein>
    <recommendedName>
        <fullName evidence="2">Putative plant transposon protein domain-containing protein</fullName>
    </recommendedName>
</protein>
<accession>A0AAF0URE9</accession>
<sequence length="222" mass="24798">MGVLIEKKDLNMDARYWFGFINNTLMPSQNESIFWHLKAALFDSILNWQRLILDLIIEQEMALRAKQSQISLSFLVVITELYRCAPVPLIAKIDVKVTPTSSSDIWRIEDEYMRDEADRRRVELVYTSPVVDVQMLQTKAILPPEASKPTGTPGTSTSVPSGLTNAPPPTPIVVTDSRPPITLAMLYKMGYLAMFADVRASQVEPVVLGLIERVIVAALAPI</sequence>
<dbReference type="AlphaFoldDB" id="A0AAF0URE9"/>
<dbReference type="PANTHER" id="PTHR33180">
    <property type="entry name" value="PHOTOSYSTEM II CP43 REACTION CENTER PROTEIN"/>
    <property type="match status" value="1"/>
</dbReference>
<organism evidence="3 4">
    <name type="scientific">Solanum verrucosum</name>
    <dbReference type="NCBI Taxonomy" id="315347"/>
    <lineage>
        <taxon>Eukaryota</taxon>
        <taxon>Viridiplantae</taxon>
        <taxon>Streptophyta</taxon>
        <taxon>Embryophyta</taxon>
        <taxon>Tracheophyta</taxon>
        <taxon>Spermatophyta</taxon>
        <taxon>Magnoliopsida</taxon>
        <taxon>eudicotyledons</taxon>
        <taxon>Gunneridae</taxon>
        <taxon>Pentapetalae</taxon>
        <taxon>asterids</taxon>
        <taxon>lamiids</taxon>
        <taxon>Solanales</taxon>
        <taxon>Solanaceae</taxon>
        <taxon>Solanoideae</taxon>
        <taxon>Solaneae</taxon>
        <taxon>Solanum</taxon>
    </lineage>
</organism>
<name>A0AAF0URE9_SOLVR</name>
<dbReference type="InterPro" id="IPR046796">
    <property type="entry name" value="Transposase_32_dom"/>
</dbReference>
<dbReference type="EMBL" id="CP133621">
    <property type="protein sequence ID" value="WMV49766.1"/>
    <property type="molecule type" value="Genomic_DNA"/>
</dbReference>
<evidence type="ECO:0000313" key="4">
    <source>
        <dbReference type="Proteomes" id="UP001234989"/>
    </source>
</evidence>
<evidence type="ECO:0000256" key="1">
    <source>
        <dbReference type="SAM" id="MobiDB-lite"/>
    </source>
</evidence>
<dbReference type="PANTHER" id="PTHR33180:SF31">
    <property type="entry name" value="POLYPROTEIN PROTEIN"/>
    <property type="match status" value="1"/>
</dbReference>
<gene>
    <name evidence="3" type="ORF">MTR67_043151</name>
</gene>
<proteinExistence type="predicted"/>
<dbReference type="Proteomes" id="UP001234989">
    <property type="component" value="Chromosome 10"/>
</dbReference>
<feature type="region of interest" description="Disordered" evidence="1">
    <location>
        <begin position="142"/>
        <end position="174"/>
    </location>
</feature>
<evidence type="ECO:0000259" key="2">
    <source>
        <dbReference type="Pfam" id="PF20167"/>
    </source>
</evidence>
<evidence type="ECO:0000313" key="3">
    <source>
        <dbReference type="EMBL" id="WMV49766.1"/>
    </source>
</evidence>
<dbReference type="Pfam" id="PF20167">
    <property type="entry name" value="Transposase_32"/>
    <property type="match status" value="1"/>
</dbReference>
<reference evidence="3" key="1">
    <citation type="submission" date="2023-08" db="EMBL/GenBank/DDBJ databases">
        <title>A de novo genome assembly of Solanum verrucosum Schlechtendal, a Mexican diploid species geographically isolated from the other diploid A-genome species in potato relatives.</title>
        <authorList>
            <person name="Hosaka K."/>
        </authorList>
    </citation>
    <scope>NUCLEOTIDE SEQUENCE</scope>
    <source>
        <tissue evidence="3">Young leaves</tissue>
    </source>
</reference>
<feature type="domain" description="Putative plant transposon protein" evidence="2">
    <location>
        <begin position="5"/>
        <end position="88"/>
    </location>
</feature>